<dbReference type="GO" id="GO:0022857">
    <property type="term" value="F:transmembrane transporter activity"/>
    <property type="evidence" value="ECO:0007669"/>
    <property type="project" value="InterPro"/>
</dbReference>
<dbReference type="NCBIfam" id="TIGR01730">
    <property type="entry name" value="RND_mfp"/>
    <property type="match status" value="1"/>
</dbReference>
<evidence type="ECO:0000259" key="7">
    <source>
        <dbReference type="Pfam" id="PF25967"/>
    </source>
</evidence>
<name>A0A226X0M2_CABSO</name>
<gene>
    <name evidence="8" type="ORF">BSU04_18440</name>
</gene>
<feature type="compositionally biased region" description="Low complexity" evidence="3">
    <location>
        <begin position="363"/>
        <end position="383"/>
    </location>
</feature>
<dbReference type="GO" id="GO:0005886">
    <property type="term" value="C:plasma membrane"/>
    <property type="evidence" value="ECO:0007669"/>
    <property type="project" value="UniProtKB-SubCell"/>
</dbReference>
<dbReference type="InterPro" id="IPR058626">
    <property type="entry name" value="MdtA-like_b-barrel"/>
</dbReference>
<reference evidence="9" key="1">
    <citation type="submission" date="2017-01" db="EMBL/GenBank/DDBJ databases">
        <title>Genome Analysis of Deinococcus marmoris KOPRI26562.</title>
        <authorList>
            <person name="Kim J.H."/>
            <person name="Oh H.-M."/>
        </authorList>
    </citation>
    <scope>NUCLEOTIDE SEQUENCE [LARGE SCALE GENOMIC DNA]</scope>
    <source>
        <strain evidence="9">PAMC 26633</strain>
    </source>
</reference>
<dbReference type="Pfam" id="PF25944">
    <property type="entry name" value="Beta-barrel_RND"/>
    <property type="match status" value="1"/>
</dbReference>
<evidence type="ECO:0000313" key="9">
    <source>
        <dbReference type="Proteomes" id="UP000214720"/>
    </source>
</evidence>
<evidence type="ECO:0000256" key="2">
    <source>
        <dbReference type="ARBA" id="ARBA00009477"/>
    </source>
</evidence>
<feature type="region of interest" description="Disordered" evidence="3">
    <location>
        <begin position="1"/>
        <end position="22"/>
    </location>
</feature>
<dbReference type="Gene3D" id="2.40.50.100">
    <property type="match status" value="1"/>
</dbReference>
<dbReference type="PANTHER" id="PTHR30158">
    <property type="entry name" value="ACRA/E-RELATED COMPONENT OF DRUG EFFLUX TRANSPORTER"/>
    <property type="match status" value="1"/>
</dbReference>
<dbReference type="Pfam" id="PF25876">
    <property type="entry name" value="HH_MFP_RND"/>
    <property type="match status" value="1"/>
</dbReference>
<dbReference type="PANTHER" id="PTHR30158:SF3">
    <property type="entry name" value="MULTIDRUG EFFLUX PUMP SUBUNIT ACRA-RELATED"/>
    <property type="match status" value="1"/>
</dbReference>
<dbReference type="GO" id="GO:0046677">
    <property type="term" value="P:response to antibiotic"/>
    <property type="evidence" value="ECO:0007669"/>
    <property type="project" value="TreeGrafter"/>
</dbReference>
<dbReference type="FunFam" id="2.40.420.20:FF:000001">
    <property type="entry name" value="Efflux RND transporter periplasmic adaptor subunit"/>
    <property type="match status" value="1"/>
</dbReference>
<dbReference type="SUPFAM" id="SSF111369">
    <property type="entry name" value="HlyD-like secretion proteins"/>
    <property type="match status" value="1"/>
</dbReference>
<dbReference type="Pfam" id="PF25917">
    <property type="entry name" value="BSH_RND"/>
    <property type="match status" value="1"/>
</dbReference>
<comment type="similarity">
    <text evidence="2">Belongs to the membrane fusion protein (MFP) (TC 8.A.1) family.</text>
</comment>
<feature type="region of interest" description="Disordered" evidence="3">
    <location>
        <begin position="360"/>
        <end position="383"/>
    </location>
</feature>
<protein>
    <submittedName>
        <fullName evidence="8">RND efflux system, membrane fusion protein CmeA</fullName>
    </submittedName>
</protein>
<evidence type="ECO:0000259" key="4">
    <source>
        <dbReference type="Pfam" id="PF25876"/>
    </source>
</evidence>
<evidence type="ECO:0000256" key="1">
    <source>
        <dbReference type="ARBA" id="ARBA00004196"/>
    </source>
</evidence>
<dbReference type="Proteomes" id="UP000214720">
    <property type="component" value="Unassembled WGS sequence"/>
</dbReference>
<evidence type="ECO:0000256" key="3">
    <source>
        <dbReference type="SAM" id="MobiDB-lite"/>
    </source>
</evidence>
<organism evidence="8 9">
    <name type="scientific">Caballeronia sordidicola</name>
    <name type="common">Burkholderia sordidicola</name>
    <dbReference type="NCBI Taxonomy" id="196367"/>
    <lineage>
        <taxon>Bacteria</taxon>
        <taxon>Pseudomonadati</taxon>
        <taxon>Pseudomonadota</taxon>
        <taxon>Betaproteobacteria</taxon>
        <taxon>Burkholderiales</taxon>
        <taxon>Burkholderiaceae</taxon>
        <taxon>Caballeronia</taxon>
    </lineage>
</organism>
<evidence type="ECO:0000259" key="6">
    <source>
        <dbReference type="Pfam" id="PF25944"/>
    </source>
</evidence>
<accession>A0A226X0M2</accession>
<feature type="domain" description="Multidrug resistance protein MdtA-like barrel-sandwich hybrid" evidence="5">
    <location>
        <begin position="48"/>
        <end position="191"/>
    </location>
</feature>
<proteinExistence type="inferred from homology"/>
<dbReference type="AlphaFoldDB" id="A0A226X0M2"/>
<dbReference type="Gene3D" id="1.10.287.470">
    <property type="entry name" value="Helix hairpin bin"/>
    <property type="match status" value="1"/>
</dbReference>
<feature type="domain" description="Multidrug resistance protein MdtA-like beta-barrel" evidence="6">
    <location>
        <begin position="196"/>
        <end position="285"/>
    </location>
</feature>
<evidence type="ECO:0000313" key="8">
    <source>
        <dbReference type="EMBL" id="OXC76991.1"/>
    </source>
</evidence>
<feature type="domain" description="Multidrug resistance protein MdtA-like alpha-helical hairpin" evidence="4">
    <location>
        <begin position="89"/>
        <end position="158"/>
    </location>
</feature>
<comment type="caution">
    <text evidence="8">The sequence shown here is derived from an EMBL/GenBank/DDBJ whole genome shotgun (WGS) entry which is preliminary data.</text>
</comment>
<dbReference type="InterPro" id="IPR058627">
    <property type="entry name" value="MdtA-like_C"/>
</dbReference>
<sequence>MATFSLAACGDSGSQRPPQGVPQVGVQTITPHPIVASTELSGRLSAVRVADVRPQVQGIVIKRLFTEGSMVAAGAVLYQIDPATYQASYDQAVGTLVKAQATADAAQTKATRYADLSKIDGVSKQDYDDAISSLQEAKADVIADRASLKTAAINLGYTKIVAPIAGRIGKSSVTEGALVTAEQTTALATVQATGEMYLDVTRSSVDWLRLQKEFASGQLQQAGSDGAVVHLVMEDGSDYAHAGKLLFSDITVDATTGSVTLRSVFPNPEGALLPGMFVRARLEEGVNQQAITVPQLAVSRASDGSASVLTVGTDGKVAQTAVTANNANGADWVITSGLKAGDRVIVSGSQKAHTGALVNAVESASPSDSNSDAPATAASATRS</sequence>
<evidence type="ECO:0000259" key="5">
    <source>
        <dbReference type="Pfam" id="PF25917"/>
    </source>
</evidence>
<dbReference type="InterPro" id="IPR058625">
    <property type="entry name" value="MdtA-like_BSH"/>
</dbReference>
<dbReference type="InterPro" id="IPR058624">
    <property type="entry name" value="MdtA-like_HH"/>
</dbReference>
<comment type="subcellular location">
    <subcellularLocation>
        <location evidence="1">Cell envelope</location>
    </subcellularLocation>
</comment>
<dbReference type="Gene3D" id="2.40.30.170">
    <property type="match status" value="1"/>
</dbReference>
<dbReference type="InterPro" id="IPR006143">
    <property type="entry name" value="RND_pump_MFP"/>
</dbReference>
<dbReference type="Gene3D" id="2.40.420.20">
    <property type="match status" value="1"/>
</dbReference>
<dbReference type="Pfam" id="PF25967">
    <property type="entry name" value="RND-MFP_C"/>
    <property type="match status" value="1"/>
</dbReference>
<dbReference type="EMBL" id="MTHB01000110">
    <property type="protein sequence ID" value="OXC76991.1"/>
    <property type="molecule type" value="Genomic_DNA"/>
</dbReference>
<feature type="domain" description="Multidrug resistance protein MdtA-like C-terminal permuted SH3" evidence="7">
    <location>
        <begin position="289"/>
        <end position="351"/>
    </location>
</feature>
<dbReference type="eggNOG" id="COG0845">
    <property type="taxonomic scope" value="Bacteria"/>
</dbReference>